<keyword evidence="2" id="KW-1003">Cell membrane</keyword>
<dbReference type="PANTHER" id="PTHR33908:SF3">
    <property type="entry name" value="UNDECAPRENYL PHOSPHATE-ALPHA-4-AMINO-4-DEOXY-L-ARABINOSE ARABINOSYL TRANSFERASE"/>
    <property type="match status" value="1"/>
</dbReference>
<dbReference type="GO" id="GO:0009103">
    <property type="term" value="P:lipopolysaccharide biosynthetic process"/>
    <property type="evidence" value="ECO:0007669"/>
    <property type="project" value="UniProtKB-ARBA"/>
</dbReference>
<evidence type="ECO:0000256" key="2">
    <source>
        <dbReference type="ARBA" id="ARBA00022475"/>
    </source>
</evidence>
<feature type="transmembrane region" description="Helical" evidence="8">
    <location>
        <begin position="304"/>
        <end position="321"/>
    </location>
</feature>
<evidence type="ECO:0000259" key="9">
    <source>
        <dbReference type="Pfam" id="PF13231"/>
    </source>
</evidence>
<evidence type="ECO:0000313" key="11">
    <source>
        <dbReference type="Proteomes" id="UP000321204"/>
    </source>
</evidence>
<feature type="transmembrane region" description="Helical" evidence="8">
    <location>
        <begin position="411"/>
        <end position="431"/>
    </location>
</feature>
<feature type="domain" description="Glycosyltransferase RgtA/B/C/D-like" evidence="9">
    <location>
        <begin position="60"/>
        <end position="219"/>
    </location>
</feature>
<dbReference type="GO" id="GO:0010041">
    <property type="term" value="P:response to iron(III) ion"/>
    <property type="evidence" value="ECO:0007669"/>
    <property type="project" value="TreeGrafter"/>
</dbReference>
<sequence>MIFSRAQYALFFGLLAVVYILGLFVPLMDNDSAHHANIALHMYLTGDYVSLVDNGKDYLDKPHLHFWLAAFSYSVFGVTGFAYKLPSFLFTVLGTYSTYRLGRTLYNAEVGRLSALIVASAFAYMLANNDVRMDAILTACVAFATWQLVDWVNTKKLLNVIGAALGLALGFCTKGHIAVLTPAIGTLFYILYKKDWRSFYHWQLLVLFLAFGVFISPVVYCYYLQYDLHPEKIIRGKGGRSGVQFILWKQNFERFQGDSFGADAKNDYFFFFHSFLWAFAPWSILSFVAFFNRVKTFFTRRQEWLTTATFATMALLITFSGFKLPHYLNIMFPAAAVLTAFYLLENEQKRRNGKALLIVQAVLCVLLLLLAGAINVWAFPARNVLVIGGFLLLLAITVFILLRLRSRLQKIVGASVVTMLLLFYLLNTNFYPQLLRYQAGNELAFATKEKVDAKRVWFWPNVYSSSYCFYTAELRKEFTGSVLNQPSPVWIMTDNNGFNDLKQKGLPVLQTIQHADYEITMLQLPFLNPATRQKELNRMLLVRVK</sequence>
<dbReference type="RefSeq" id="WP_146789733.1">
    <property type="nucleotide sequence ID" value="NZ_BAABIO010000003.1"/>
</dbReference>
<dbReference type="AlphaFoldDB" id="A0A5B8UMX9"/>
<evidence type="ECO:0000313" key="10">
    <source>
        <dbReference type="EMBL" id="QEC57430.1"/>
    </source>
</evidence>
<dbReference type="GO" id="GO:0016763">
    <property type="term" value="F:pentosyltransferase activity"/>
    <property type="evidence" value="ECO:0007669"/>
    <property type="project" value="TreeGrafter"/>
</dbReference>
<feature type="transmembrane region" description="Helical" evidence="8">
    <location>
        <begin position="6"/>
        <end position="25"/>
    </location>
</feature>
<keyword evidence="6 8" id="KW-1133">Transmembrane helix</keyword>
<name>A0A5B8UMX9_9BACT</name>
<feature type="transmembrane region" description="Helical" evidence="8">
    <location>
        <begin position="384"/>
        <end position="404"/>
    </location>
</feature>
<evidence type="ECO:0000256" key="5">
    <source>
        <dbReference type="ARBA" id="ARBA00022692"/>
    </source>
</evidence>
<evidence type="ECO:0000256" key="8">
    <source>
        <dbReference type="SAM" id="Phobius"/>
    </source>
</evidence>
<evidence type="ECO:0000256" key="3">
    <source>
        <dbReference type="ARBA" id="ARBA00022676"/>
    </source>
</evidence>
<dbReference type="Proteomes" id="UP000321204">
    <property type="component" value="Chromosome"/>
</dbReference>
<feature type="transmembrane region" description="Helical" evidence="8">
    <location>
        <begin position="356"/>
        <end position="378"/>
    </location>
</feature>
<comment type="subcellular location">
    <subcellularLocation>
        <location evidence="1">Cell membrane</location>
        <topology evidence="1">Multi-pass membrane protein</topology>
    </subcellularLocation>
</comment>
<dbReference type="Pfam" id="PF13231">
    <property type="entry name" value="PMT_2"/>
    <property type="match status" value="1"/>
</dbReference>
<dbReference type="PANTHER" id="PTHR33908">
    <property type="entry name" value="MANNOSYLTRANSFERASE YKCB-RELATED"/>
    <property type="match status" value="1"/>
</dbReference>
<proteinExistence type="predicted"/>
<accession>A0A5B8UMX9</accession>
<evidence type="ECO:0000256" key="1">
    <source>
        <dbReference type="ARBA" id="ARBA00004651"/>
    </source>
</evidence>
<gene>
    <name evidence="10" type="ORF">FSB75_16485</name>
</gene>
<evidence type="ECO:0000256" key="6">
    <source>
        <dbReference type="ARBA" id="ARBA00022989"/>
    </source>
</evidence>
<keyword evidence="7 8" id="KW-0472">Membrane</keyword>
<organism evidence="10 11">
    <name type="scientific">Flavisolibacter ginsenosidimutans</name>
    <dbReference type="NCBI Taxonomy" id="661481"/>
    <lineage>
        <taxon>Bacteria</taxon>
        <taxon>Pseudomonadati</taxon>
        <taxon>Bacteroidota</taxon>
        <taxon>Chitinophagia</taxon>
        <taxon>Chitinophagales</taxon>
        <taxon>Chitinophagaceae</taxon>
        <taxon>Flavisolibacter</taxon>
    </lineage>
</organism>
<feature type="transmembrane region" description="Helical" evidence="8">
    <location>
        <begin position="204"/>
        <end position="225"/>
    </location>
</feature>
<keyword evidence="4" id="KW-0808">Transferase</keyword>
<dbReference type="GO" id="GO:0005886">
    <property type="term" value="C:plasma membrane"/>
    <property type="evidence" value="ECO:0007669"/>
    <property type="project" value="UniProtKB-SubCell"/>
</dbReference>
<feature type="transmembrane region" description="Helical" evidence="8">
    <location>
        <begin position="105"/>
        <end position="126"/>
    </location>
</feature>
<evidence type="ECO:0000256" key="4">
    <source>
        <dbReference type="ARBA" id="ARBA00022679"/>
    </source>
</evidence>
<keyword evidence="5 8" id="KW-0812">Transmembrane</keyword>
<dbReference type="EMBL" id="CP042433">
    <property type="protein sequence ID" value="QEC57430.1"/>
    <property type="molecule type" value="Genomic_DNA"/>
</dbReference>
<feature type="transmembrane region" description="Helical" evidence="8">
    <location>
        <begin position="268"/>
        <end position="292"/>
    </location>
</feature>
<dbReference type="KEGG" id="fgg:FSB75_16485"/>
<feature type="transmembrane region" description="Helical" evidence="8">
    <location>
        <begin position="161"/>
        <end position="192"/>
    </location>
</feature>
<dbReference type="OrthoDB" id="9178203at2"/>
<keyword evidence="3" id="KW-0328">Glycosyltransferase</keyword>
<feature type="transmembrane region" description="Helical" evidence="8">
    <location>
        <begin position="327"/>
        <end position="344"/>
    </location>
</feature>
<protein>
    <recommendedName>
        <fullName evidence="9">Glycosyltransferase RgtA/B/C/D-like domain-containing protein</fullName>
    </recommendedName>
</protein>
<dbReference type="InterPro" id="IPR050297">
    <property type="entry name" value="LipidA_mod_glycosyltrf_83"/>
</dbReference>
<evidence type="ECO:0000256" key="7">
    <source>
        <dbReference type="ARBA" id="ARBA00023136"/>
    </source>
</evidence>
<keyword evidence="11" id="KW-1185">Reference proteome</keyword>
<reference evidence="10 11" key="1">
    <citation type="journal article" date="2015" name="Int. J. Syst. Evol. Microbiol.">
        <title>Flavisolibacter ginsenosidimutans sp. nov., with ginsenoside-converting activity isolated from soil used for cultivating ginseng.</title>
        <authorList>
            <person name="Zhao Y."/>
            <person name="Liu Q."/>
            <person name="Kang M.S."/>
            <person name="Jin F."/>
            <person name="Yu H."/>
            <person name="Im W.T."/>
        </authorList>
    </citation>
    <scope>NUCLEOTIDE SEQUENCE [LARGE SCALE GENOMIC DNA]</scope>
    <source>
        <strain evidence="10 11">Gsoil 636</strain>
    </source>
</reference>
<feature type="transmembrane region" description="Helical" evidence="8">
    <location>
        <begin position="66"/>
        <end position="85"/>
    </location>
</feature>
<dbReference type="InterPro" id="IPR038731">
    <property type="entry name" value="RgtA/B/C-like"/>
</dbReference>